<dbReference type="AlphaFoldDB" id="A0A3N6RG78"/>
<dbReference type="OrthoDB" id="1112204at2759"/>
<protein>
    <submittedName>
        <fullName evidence="1">Uncharacterized protein</fullName>
    </submittedName>
</protein>
<dbReference type="EMBL" id="QGKW02000007">
    <property type="protein sequence ID" value="KAF2620736.1"/>
    <property type="molecule type" value="Genomic_DNA"/>
</dbReference>
<evidence type="ECO:0000313" key="2">
    <source>
        <dbReference type="Proteomes" id="UP000712281"/>
    </source>
</evidence>
<proteinExistence type="predicted"/>
<reference evidence="1" key="1">
    <citation type="submission" date="2019-12" db="EMBL/GenBank/DDBJ databases">
        <title>Genome sequencing and annotation of Brassica cretica.</title>
        <authorList>
            <person name="Studholme D.J."/>
            <person name="Sarris P.F."/>
        </authorList>
    </citation>
    <scope>NUCLEOTIDE SEQUENCE</scope>
    <source>
        <strain evidence="1">PFS-001/15</strain>
        <tissue evidence="1">Leaf</tissue>
    </source>
</reference>
<comment type="caution">
    <text evidence="1">The sequence shown here is derived from an EMBL/GenBank/DDBJ whole genome shotgun (WGS) entry which is preliminary data.</text>
</comment>
<accession>A0A3N6RG78</accession>
<gene>
    <name evidence="1" type="ORF">F2Q68_00038616</name>
</gene>
<name>A0A3N6RG78_BRACR</name>
<organism evidence="1 2">
    <name type="scientific">Brassica cretica</name>
    <name type="common">Mustard</name>
    <dbReference type="NCBI Taxonomy" id="69181"/>
    <lineage>
        <taxon>Eukaryota</taxon>
        <taxon>Viridiplantae</taxon>
        <taxon>Streptophyta</taxon>
        <taxon>Embryophyta</taxon>
        <taxon>Tracheophyta</taxon>
        <taxon>Spermatophyta</taxon>
        <taxon>Magnoliopsida</taxon>
        <taxon>eudicotyledons</taxon>
        <taxon>Gunneridae</taxon>
        <taxon>Pentapetalae</taxon>
        <taxon>rosids</taxon>
        <taxon>malvids</taxon>
        <taxon>Brassicales</taxon>
        <taxon>Brassicaceae</taxon>
        <taxon>Brassiceae</taxon>
        <taxon>Brassica</taxon>
    </lineage>
</organism>
<dbReference type="Proteomes" id="UP000712281">
    <property type="component" value="Unassembled WGS sequence"/>
</dbReference>
<sequence length="82" mass="9321">MTNTEMINEFKDLSQPKGVVNTLFLENSLISNAREEAEANALIPAKRQGTTVFNLEEHYDENLVRRNPCSTRIKKEKPDKSG</sequence>
<evidence type="ECO:0000313" key="1">
    <source>
        <dbReference type="EMBL" id="KAF2620736.1"/>
    </source>
</evidence>